<organism evidence="2 3">
    <name type="scientific">Lasallia pustulata</name>
    <dbReference type="NCBI Taxonomy" id="136370"/>
    <lineage>
        <taxon>Eukaryota</taxon>
        <taxon>Fungi</taxon>
        <taxon>Dikarya</taxon>
        <taxon>Ascomycota</taxon>
        <taxon>Pezizomycotina</taxon>
        <taxon>Lecanoromycetes</taxon>
        <taxon>OSLEUM clade</taxon>
        <taxon>Umbilicariomycetidae</taxon>
        <taxon>Umbilicariales</taxon>
        <taxon>Umbilicariaceae</taxon>
        <taxon>Lasallia</taxon>
    </lineage>
</organism>
<dbReference type="AlphaFoldDB" id="A0A1W5CS73"/>
<feature type="compositionally biased region" description="Basic and acidic residues" evidence="1">
    <location>
        <begin position="1"/>
        <end position="12"/>
    </location>
</feature>
<feature type="compositionally biased region" description="Polar residues" evidence="1">
    <location>
        <begin position="161"/>
        <end position="190"/>
    </location>
</feature>
<feature type="compositionally biased region" description="Low complexity" evidence="1">
    <location>
        <begin position="13"/>
        <end position="22"/>
    </location>
</feature>
<sequence length="204" mass="21707">MAAAEHPDRFDDASGSGDLSSGTPPEVLLPMLPFIEREPAHEDLRSAANRNDAGCAFSRGVALSPDRPVILARLAELGDHKPEALPTQDTTTEESSTPQGPYDQTRRDPVPPLSPRIVPVANSEKQAEAENGVMGFDNEAVSTGRSKKASGTRAMEAADQMETQSAKEGATPRSSISGRQSPLTAKSSSGEVPKWGMARNDVEW</sequence>
<feature type="region of interest" description="Disordered" evidence="1">
    <location>
        <begin position="1"/>
        <end position="29"/>
    </location>
</feature>
<accession>A0A1W5CS73</accession>
<evidence type="ECO:0000256" key="1">
    <source>
        <dbReference type="SAM" id="MobiDB-lite"/>
    </source>
</evidence>
<feature type="region of interest" description="Disordered" evidence="1">
    <location>
        <begin position="77"/>
        <end position="204"/>
    </location>
</feature>
<evidence type="ECO:0000313" key="2">
    <source>
        <dbReference type="EMBL" id="SLM33652.1"/>
    </source>
</evidence>
<protein>
    <submittedName>
        <fullName evidence="2">Uncharacterized protein</fullName>
    </submittedName>
</protein>
<proteinExistence type="predicted"/>
<evidence type="ECO:0000313" key="3">
    <source>
        <dbReference type="Proteomes" id="UP000192927"/>
    </source>
</evidence>
<keyword evidence="3" id="KW-1185">Reference proteome</keyword>
<name>A0A1W5CS73_9LECA</name>
<dbReference type="Proteomes" id="UP000192927">
    <property type="component" value="Unassembled WGS sequence"/>
</dbReference>
<dbReference type="EMBL" id="FWEW01000083">
    <property type="protein sequence ID" value="SLM33652.1"/>
    <property type="molecule type" value="Genomic_DNA"/>
</dbReference>
<reference evidence="3" key="1">
    <citation type="submission" date="2017-03" db="EMBL/GenBank/DDBJ databases">
        <authorList>
            <person name="Sharma R."/>
            <person name="Thines M."/>
        </authorList>
    </citation>
    <scope>NUCLEOTIDE SEQUENCE [LARGE SCALE GENOMIC DNA]</scope>
</reference>
<feature type="compositionally biased region" description="Polar residues" evidence="1">
    <location>
        <begin position="87"/>
        <end position="99"/>
    </location>
</feature>